<dbReference type="InterPro" id="IPR006439">
    <property type="entry name" value="HAD-SF_hydro_IA"/>
</dbReference>
<dbReference type="Gene3D" id="3.40.50.1000">
    <property type="entry name" value="HAD superfamily/HAD-like"/>
    <property type="match status" value="1"/>
</dbReference>
<reference evidence="4 5" key="1">
    <citation type="submission" date="2018-06" db="EMBL/GenBank/DDBJ databases">
        <authorList>
            <consortium name="Pathogen Informatics"/>
            <person name="Doyle S."/>
        </authorList>
    </citation>
    <scope>NUCLEOTIDE SEQUENCE [LARGE SCALE GENOMIC DNA]</scope>
    <source>
        <strain evidence="4 5">NCTC7307</strain>
    </source>
</reference>
<dbReference type="SFLD" id="SFLDS00003">
    <property type="entry name" value="Haloacid_Dehalogenase"/>
    <property type="match status" value="1"/>
</dbReference>
<proteinExistence type="predicted"/>
<evidence type="ECO:0000313" key="4">
    <source>
        <dbReference type="EMBL" id="SQI19823.1"/>
    </source>
</evidence>
<dbReference type="NCBIfam" id="NF011564">
    <property type="entry name" value="PRK14988.1"/>
    <property type="match status" value="1"/>
</dbReference>
<evidence type="ECO:0000259" key="3">
    <source>
        <dbReference type="Pfam" id="PF01479"/>
    </source>
</evidence>
<evidence type="ECO:0000313" key="5">
    <source>
        <dbReference type="Proteomes" id="UP000248731"/>
    </source>
</evidence>
<dbReference type="GO" id="GO:0003723">
    <property type="term" value="F:RNA binding"/>
    <property type="evidence" value="ECO:0007669"/>
    <property type="project" value="UniProtKB-KW"/>
</dbReference>
<dbReference type="AlphaFoldDB" id="A0A2X4SYG9"/>
<keyword evidence="1" id="KW-0479">Metal-binding</keyword>
<dbReference type="Pfam" id="PF01479">
    <property type="entry name" value="S4"/>
    <property type="match status" value="1"/>
</dbReference>
<keyword evidence="2" id="KW-0694">RNA-binding</keyword>
<dbReference type="GO" id="GO:0008967">
    <property type="term" value="F:phosphoglycolate phosphatase activity"/>
    <property type="evidence" value="ECO:0007669"/>
    <property type="project" value="TreeGrafter"/>
</dbReference>
<dbReference type="InterPro" id="IPR036412">
    <property type="entry name" value="HAD-like_sf"/>
</dbReference>
<organism evidence="4 5">
    <name type="scientific">Salmonella enterica subsp. arizonae</name>
    <dbReference type="NCBI Taxonomy" id="59203"/>
    <lineage>
        <taxon>Bacteria</taxon>
        <taxon>Pseudomonadati</taxon>
        <taxon>Pseudomonadota</taxon>
        <taxon>Gammaproteobacteria</taxon>
        <taxon>Enterobacterales</taxon>
        <taxon>Enterobacteriaceae</taxon>
        <taxon>Salmonella</taxon>
    </lineage>
</organism>
<dbReference type="SUPFAM" id="SSF56784">
    <property type="entry name" value="HAD-like"/>
    <property type="match status" value="1"/>
</dbReference>
<keyword evidence="4" id="KW-0378">Hydrolase</keyword>
<dbReference type="InterPro" id="IPR036986">
    <property type="entry name" value="S4_RNA-bd_sf"/>
</dbReference>
<evidence type="ECO:0000256" key="1">
    <source>
        <dbReference type="ARBA" id="ARBA00022723"/>
    </source>
</evidence>
<feature type="domain" description="RNA-binding S4" evidence="3">
    <location>
        <begin position="235"/>
        <end position="272"/>
    </location>
</feature>
<dbReference type="GO" id="GO:0046872">
    <property type="term" value="F:metal ion binding"/>
    <property type="evidence" value="ECO:0007669"/>
    <property type="project" value="UniProtKB-KW"/>
</dbReference>
<dbReference type="SUPFAM" id="SSF55174">
    <property type="entry name" value="Alpha-L RNA-binding motif"/>
    <property type="match status" value="1"/>
</dbReference>
<dbReference type="Proteomes" id="UP000248731">
    <property type="component" value="Chromosome 1"/>
</dbReference>
<dbReference type="PANTHER" id="PTHR43434">
    <property type="entry name" value="PHOSPHOGLYCOLATE PHOSPHATASE"/>
    <property type="match status" value="1"/>
</dbReference>
<name>A0A2X4SYG9_SALER</name>
<dbReference type="PRINTS" id="PR00413">
    <property type="entry name" value="HADHALOGNASE"/>
</dbReference>
<gene>
    <name evidence="4" type="primary">yrfG</name>
    <name evidence="4" type="ORF">NCTC7307_00377</name>
</gene>
<protein>
    <submittedName>
        <fullName evidence="4">Hydrolase</fullName>
    </submittedName>
</protein>
<dbReference type="InterPro" id="IPR023214">
    <property type="entry name" value="HAD_sf"/>
</dbReference>
<accession>A0A2X4SYG9</accession>
<dbReference type="InterPro" id="IPR050155">
    <property type="entry name" value="HAD-like_hydrolase_sf"/>
</dbReference>
<dbReference type="SFLD" id="SFLDG01129">
    <property type="entry name" value="C1.5:_HAD__Beta-PGM__Phosphata"/>
    <property type="match status" value="1"/>
</dbReference>
<dbReference type="GO" id="GO:0005829">
    <property type="term" value="C:cytosol"/>
    <property type="evidence" value="ECO:0007669"/>
    <property type="project" value="TreeGrafter"/>
</dbReference>
<dbReference type="PROSITE" id="PS50889">
    <property type="entry name" value="S4"/>
    <property type="match status" value="1"/>
</dbReference>
<dbReference type="NCBIfam" id="TIGR01509">
    <property type="entry name" value="HAD-SF-IA-v3"/>
    <property type="match status" value="1"/>
</dbReference>
<dbReference type="Gene3D" id="3.10.290.10">
    <property type="entry name" value="RNA-binding S4 domain"/>
    <property type="match status" value="1"/>
</dbReference>
<dbReference type="EMBL" id="LS483466">
    <property type="protein sequence ID" value="SQI19823.1"/>
    <property type="molecule type" value="Genomic_DNA"/>
</dbReference>
<evidence type="ECO:0000256" key="2">
    <source>
        <dbReference type="PROSITE-ProRule" id="PRU00182"/>
    </source>
</evidence>
<dbReference type="GO" id="GO:0006281">
    <property type="term" value="P:DNA repair"/>
    <property type="evidence" value="ECO:0007669"/>
    <property type="project" value="TreeGrafter"/>
</dbReference>
<sequence length="276" mass="31630">MHIDIDWQNVDTVLLDMDGTLLDLAFDNYFWQKLVPETYGAQQGISPQDAQEYIRQQYHAVQHTLNWYCLDYWSERLSLDICAMTTAQGPRAVLRDDTVPFLNALKASGKRRILLTNAHPHNLAVKLEHTGLASHLDLLLSTHTFGYPKEDQRLWRAVTEETGISAEKTLFIDDSEPILDAAARFGIRYCLGVTNPDSGQAEKQYTRHPSLNDYRRLIPRSCEGDAMKEKSSVEVRLDKWLWAARFYKTRALAREMIEGGKVHYNGQRSKRAKSSS</sequence>
<keyword evidence="5" id="KW-1185">Reference proteome</keyword>
<dbReference type="PANTHER" id="PTHR43434:SF3">
    <property type="entry name" value="GMP_IMP NUCLEOTIDASE YRFG"/>
    <property type="match status" value="1"/>
</dbReference>
<dbReference type="InterPro" id="IPR002942">
    <property type="entry name" value="S4_RNA-bd"/>
</dbReference>
<dbReference type="CDD" id="cd00165">
    <property type="entry name" value="S4"/>
    <property type="match status" value="1"/>
</dbReference>
<dbReference type="CDD" id="cd01427">
    <property type="entry name" value="HAD_like"/>
    <property type="match status" value="1"/>
</dbReference>
<dbReference type="Pfam" id="PF00702">
    <property type="entry name" value="Hydrolase"/>
    <property type="match status" value="1"/>
</dbReference>